<evidence type="ECO:0000313" key="3">
    <source>
        <dbReference type="EMBL" id="KPA77955.1"/>
    </source>
</evidence>
<dbReference type="Proteomes" id="UP000037923">
    <property type="component" value="Unassembled WGS sequence"/>
</dbReference>
<feature type="transmembrane region" description="Helical" evidence="2">
    <location>
        <begin position="249"/>
        <end position="272"/>
    </location>
</feature>
<dbReference type="GeneID" id="26907011"/>
<keyword evidence="2" id="KW-0812">Transmembrane</keyword>
<dbReference type="RefSeq" id="XP_015656394.1">
    <property type="nucleotide sequence ID" value="XM_015805101.1"/>
</dbReference>
<sequence>MEDALKRAIEDAVVRDACDGSCFLALHPIYSSPPYLCFRVGLCRASVVLLSFVLLACALLGHVLPCCQTAYGVTQWYVWARAWLNGQELPYLDRREDVLLLRCTAAGFVLAGLAVCVTSIELSRAWSCAESARTREEVDNRCLREVYARQLMSMTSSAGTCDGTSSDDVDVRMAQAVRSRNTTTGNHGQVICIPFEEREQQRRCALNRTATIALICLLCAALFSALTVLLLWLDYSLVVRQREEAEARLAPGFTCFVASGACGLVSVAFLLISTLSQGCLFRGSAAVPCCLLMRVSDSVLSAGTSGASSGHDSDVRLSRVATTTPDRQNAKEGGSEEDTKAPHRPHLSLSANLHSAASAADHDKMTLRTSPASAELHRSTAVPPSGLEKVVRRSRRRRE</sequence>
<feature type="region of interest" description="Disordered" evidence="1">
    <location>
        <begin position="305"/>
        <end position="399"/>
    </location>
</feature>
<feature type="compositionally biased region" description="Low complexity" evidence="1">
    <location>
        <begin position="347"/>
        <end position="359"/>
    </location>
</feature>
<keyword evidence="4" id="KW-1185">Reference proteome</keyword>
<evidence type="ECO:0000256" key="2">
    <source>
        <dbReference type="SAM" id="Phobius"/>
    </source>
</evidence>
<protein>
    <submittedName>
        <fullName evidence="3">Uncharacterized protein</fullName>
    </submittedName>
</protein>
<feature type="transmembrane region" description="Helical" evidence="2">
    <location>
        <begin position="47"/>
        <end position="71"/>
    </location>
</feature>
<organism evidence="3 4">
    <name type="scientific">Leptomonas pyrrhocoris</name>
    <name type="common">Firebug parasite</name>
    <dbReference type="NCBI Taxonomy" id="157538"/>
    <lineage>
        <taxon>Eukaryota</taxon>
        <taxon>Discoba</taxon>
        <taxon>Euglenozoa</taxon>
        <taxon>Kinetoplastea</taxon>
        <taxon>Metakinetoplastina</taxon>
        <taxon>Trypanosomatida</taxon>
        <taxon>Trypanosomatidae</taxon>
        <taxon>Leishmaniinae</taxon>
        <taxon>Leptomonas</taxon>
    </lineage>
</organism>
<feature type="transmembrane region" description="Helical" evidence="2">
    <location>
        <begin position="210"/>
        <end position="233"/>
    </location>
</feature>
<reference evidence="3 4" key="1">
    <citation type="submission" date="2015-07" db="EMBL/GenBank/DDBJ databases">
        <title>High-quality genome of monoxenous trypanosomatid Leptomonas pyrrhocoris.</title>
        <authorList>
            <person name="Flegontov P."/>
            <person name="Butenko A."/>
            <person name="Firsov S."/>
            <person name="Vlcek C."/>
            <person name="Logacheva M.D."/>
            <person name="Field M."/>
            <person name="Filatov D."/>
            <person name="Flegontova O."/>
            <person name="Gerasimov E."/>
            <person name="Jackson A.P."/>
            <person name="Kelly S."/>
            <person name="Opperdoes F."/>
            <person name="O'Reilly A."/>
            <person name="Votypka J."/>
            <person name="Yurchenko V."/>
            <person name="Lukes J."/>
        </authorList>
    </citation>
    <scope>NUCLEOTIDE SEQUENCE [LARGE SCALE GENOMIC DNA]</scope>
    <source>
        <strain evidence="3">H10</strain>
    </source>
</reference>
<keyword evidence="2" id="KW-0472">Membrane</keyword>
<accession>A0A0M9FX89</accession>
<proteinExistence type="predicted"/>
<dbReference type="AlphaFoldDB" id="A0A0M9FX89"/>
<feature type="compositionally biased region" description="Basic and acidic residues" evidence="1">
    <location>
        <begin position="328"/>
        <end position="341"/>
    </location>
</feature>
<dbReference type="VEuPathDB" id="TriTrypDB:LpyrH10_15_1350"/>
<evidence type="ECO:0000256" key="1">
    <source>
        <dbReference type="SAM" id="MobiDB-lite"/>
    </source>
</evidence>
<keyword evidence="2" id="KW-1133">Transmembrane helix</keyword>
<feature type="transmembrane region" description="Helical" evidence="2">
    <location>
        <begin position="99"/>
        <end position="117"/>
    </location>
</feature>
<dbReference type="EMBL" id="LGTL01000015">
    <property type="protein sequence ID" value="KPA77955.1"/>
    <property type="molecule type" value="Genomic_DNA"/>
</dbReference>
<name>A0A0M9FX89_LEPPY</name>
<comment type="caution">
    <text evidence="3">The sequence shown here is derived from an EMBL/GenBank/DDBJ whole genome shotgun (WGS) entry which is preliminary data.</text>
</comment>
<evidence type="ECO:0000313" key="4">
    <source>
        <dbReference type="Proteomes" id="UP000037923"/>
    </source>
</evidence>
<gene>
    <name evidence="3" type="ORF">ABB37_06725</name>
</gene>